<dbReference type="InterPro" id="IPR036844">
    <property type="entry name" value="Hint_dom_sf"/>
</dbReference>
<keyword evidence="4" id="KW-1185">Reference proteome</keyword>
<organism evidence="3 4">
    <name type="scientific">Aquimixticola soesokkakensis</name>
    <dbReference type="NCBI Taxonomy" id="1519096"/>
    <lineage>
        <taxon>Bacteria</taxon>
        <taxon>Pseudomonadati</taxon>
        <taxon>Pseudomonadota</taxon>
        <taxon>Alphaproteobacteria</taxon>
        <taxon>Rhodobacterales</taxon>
        <taxon>Paracoccaceae</taxon>
        <taxon>Aquimixticola</taxon>
    </lineage>
</organism>
<dbReference type="RefSeq" id="WP_085835260.1">
    <property type="nucleotide sequence ID" value="NZ_FWFS01000001.1"/>
</dbReference>
<sequence length="325" mass="33879">MSYPHLSAPHAARTGAQRTSAAKSATPKSTPNVNSAMHDCVDGKAVAKPATAWTVRRVRSSSMAAASARKAVPACLYDDSAPRTAPAAAPLVPPAPVESLPLRKYEVLWRGANGDILDLSQRAPATAVFEAAFSALARGALIATPNGPVAVEDLLPGDLVDTVDGAPMAVDWIGSMQVTPDAVDGPCALYRVAADSFGFGRPGLDLMLGPNARILHRAPALRSYLGTDQALVPIAALADGISVINVTPMASVRTYHIALAQHRLIKVNGFPVETYHPGASASAQLPPPLRAQFMALFPHIHELGDFGAMALARLSVGDLEKLDAA</sequence>
<feature type="region of interest" description="Disordered" evidence="1">
    <location>
        <begin position="1"/>
        <end position="37"/>
    </location>
</feature>
<dbReference type="Pfam" id="PF13403">
    <property type="entry name" value="Hint_2"/>
    <property type="match status" value="1"/>
</dbReference>
<dbReference type="Proteomes" id="UP000193862">
    <property type="component" value="Unassembled WGS sequence"/>
</dbReference>
<evidence type="ECO:0000256" key="1">
    <source>
        <dbReference type="SAM" id="MobiDB-lite"/>
    </source>
</evidence>
<dbReference type="AlphaFoldDB" id="A0A1Y5RM30"/>
<dbReference type="EMBL" id="FWFS01000001">
    <property type="protein sequence ID" value="SLN20682.1"/>
    <property type="molecule type" value="Genomic_DNA"/>
</dbReference>
<dbReference type="SUPFAM" id="SSF51294">
    <property type="entry name" value="Hedgehog/intein (Hint) domain"/>
    <property type="match status" value="1"/>
</dbReference>
<gene>
    <name evidence="3" type="ORF">AQS8620_00544</name>
</gene>
<reference evidence="3 4" key="1">
    <citation type="submission" date="2017-03" db="EMBL/GenBank/DDBJ databases">
        <authorList>
            <person name="Afonso C.L."/>
            <person name="Miller P.J."/>
            <person name="Scott M.A."/>
            <person name="Spackman E."/>
            <person name="Goraichik I."/>
            <person name="Dimitrov K.M."/>
            <person name="Suarez D.L."/>
            <person name="Swayne D.E."/>
        </authorList>
    </citation>
    <scope>NUCLEOTIDE SEQUENCE [LARGE SCALE GENOMIC DNA]</scope>
    <source>
        <strain evidence="3 4">CECT 8620</strain>
    </source>
</reference>
<feature type="domain" description="Hedgehog/Intein (Hint)" evidence="2">
    <location>
        <begin position="136"/>
        <end position="278"/>
    </location>
</feature>
<feature type="compositionally biased region" description="Polar residues" evidence="1">
    <location>
        <begin position="16"/>
        <end position="35"/>
    </location>
</feature>
<proteinExistence type="predicted"/>
<dbReference type="InterPro" id="IPR028992">
    <property type="entry name" value="Hedgehog/Intein_dom"/>
</dbReference>
<name>A0A1Y5RM30_9RHOB</name>
<evidence type="ECO:0000313" key="3">
    <source>
        <dbReference type="EMBL" id="SLN20682.1"/>
    </source>
</evidence>
<evidence type="ECO:0000259" key="2">
    <source>
        <dbReference type="Pfam" id="PF13403"/>
    </source>
</evidence>
<accession>A0A1Y5RM30</accession>
<dbReference type="OrthoDB" id="6305173at2"/>
<protein>
    <recommendedName>
        <fullName evidence="2">Hedgehog/Intein (Hint) domain-containing protein</fullName>
    </recommendedName>
</protein>
<evidence type="ECO:0000313" key="4">
    <source>
        <dbReference type="Proteomes" id="UP000193862"/>
    </source>
</evidence>